<name>A0A6L3ZDI1_9FLAO</name>
<dbReference type="AlphaFoldDB" id="A0A6L3ZDI1"/>
<dbReference type="Proteomes" id="UP000484164">
    <property type="component" value="Unassembled WGS sequence"/>
</dbReference>
<dbReference type="OrthoDB" id="613240at2"/>
<gene>
    <name evidence="1" type="ORF">F8C82_08505</name>
</gene>
<accession>A0A6L3ZDI1</accession>
<comment type="caution">
    <text evidence="1">The sequence shown here is derived from an EMBL/GenBank/DDBJ whole genome shotgun (WGS) entry which is preliminary data.</text>
</comment>
<evidence type="ECO:0000313" key="2">
    <source>
        <dbReference type="Proteomes" id="UP000484164"/>
    </source>
</evidence>
<protein>
    <submittedName>
        <fullName evidence="1">Uncharacterized protein</fullName>
    </submittedName>
</protein>
<keyword evidence="2" id="KW-1185">Reference proteome</keyword>
<dbReference type="RefSeq" id="WP_151693160.1">
    <property type="nucleotide sequence ID" value="NZ_BMGX01000001.1"/>
</dbReference>
<organism evidence="1 2">
    <name type="scientific">Phaeocystidibacter marisrubri</name>
    <dbReference type="NCBI Taxonomy" id="1577780"/>
    <lineage>
        <taxon>Bacteria</taxon>
        <taxon>Pseudomonadati</taxon>
        <taxon>Bacteroidota</taxon>
        <taxon>Flavobacteriia</taxon>
        <taxon>Flavobacteriales</taxon>
        <taxon>Phaeocystidibacteraceae</taxon>
        <taxon>Phaeocystidibacter</taxon>
    </lineage>
</organism>
<sequence length="527" mass="61325">MKLLRSLIVLLIVSTRLYSQQDDPLANYNMNLTWGPLIEMDDVSTTDIIFVDHEYIYLKAYTSPGLFSTGTLILSKFDKDSHKLYWSMEVEDHPEYLGKECHLVDIRVENGEFHLIYWNHNKRKNETYIFRSIISEDGQFGELDFITTIHTDDDDEGSYSVYRDRNSNKTLVLTTHQFEEEEDNRITNLDILDSNLNSQFHLEIEFPFSYEYSTLKDASLTKNGNIILFVSVKSDKDRGDVIIDDAPNKKWLFFQIDTKTNEIFEVDLGLSEYYVNSAELNQDNENNIFYVAGMYGVDRYDRNSGTFFISLDQDSLTVKGKTVAEFDNETRLHYMDEDDIEDGDEVRRPFKLRNTIKREDGGIVVIFEIYEVHAYTRTDGRGNTTVYYTYDYGDLLVQNIDPNGDIAWTSVIPKRYDKTNPNFGGFQTIVFDDKLHILYLDDEDNIEYWSGEDDDIHEARITSSVIAMVTMDLQGNMTYQVIDETEDDDDLCYRPRGSCQVYKGNGEAIWIRSSGDEFRFGNFKAFN</sequence>
<proteinExistence type="predicted"/>
<reference evidence="1 2" key="1">
    <citation type="submission" date="2019-10" db="EMBL/GenBank/DDBJ databases">
        <title>Genome sequence of Phaeocystidibacter marisrubri JCM30614 (type strain).</title>
        <authorList>
            <person name="Bowman J.P."/>
        </authorList>
    </citation>
    <scope>NUCLEOTIDE SEQUENCE [LARGE SCALE GENOMIC DNA]</scope>
    <source>
        <strain evidence="1 2">JCM 30614</strain>
    </source>
</reference>
<evidence type="ECO:0000313" key="1">
    <source>
        <dbReference type="EMBL" id="KAB2815730.1"/>
    </source>
</evidence>
<dbReference type="EMBL" id="WBVQ01000002">
    <property type="protein sequence ID" value="KAB2815730.1"/>
    <property type="molecule type" value="Genomic_DNA"/>
</dbReference>